<feature type="region of interest" description="Disordered" evidence="1">
    <location>
        <begin position="161"/>
        <end position="186"/>
    </location>
</feature>
<dbReference type="EMBL" id="JAVQLW010000001">
    <property type="protein sequence ID" value="MDS9466682.1"/>
    <property type="molecule type" value="Genomic_DNA"/>
</dbReference>
<organism evidence="2 3">
    <name type="scientific">Paracoccus aurantius</name>
    <dbReference type="NCBI Taxonomy" id="3073814"/>
    <lineage>
        <taxon>Bacteria</taxon>
        <taxon>Pseudomonadati</taxon>
        <taxon>Pseudomonadota</taxon>
        <taxon>Alphaproteobacteria</taxon>
        <taxon>Rhodobacterales</taxon>
        <taxon>Paracoccaceae</taxon>
        <taxon>Paracoccus</taxon>
    </lineage>
</organism>
<dbReference type="Proteomes" id="UP001269144">
    <property type="component" value="Unassembled WGS sequence"/>
</dbReference>
<accession>A0ABU2HPK8</accession>
<dbReference type="RefSeq" id="WP_311158873.1">
    <property type="nucleotide sequence ID" value="NZ_JAVQLW010000001.1"/>
</dbReference>
<comment type="caution">
    <text evidence="2">The sequence shown here is derived from an EMBL/GenBank/DDBJ whole genome shotgun (WGS) entry which is preliminary data.</text>
</comment>
<evidence type="ECO:0000256" key="1">
    <source>
        <dbReference type="SAM" id="MobiDB-lite"/>
    </source>
</evidence>
<evidence type="ECO:0000313" key="2">
    <source>
        <dbReference type="EMBL" id="MDS9466682.1"/>
    </source>
</evidence>
<dbReference type="Pfam" id="PF11233">
    <property type="entry name" value="DUF3035"/>
    <property type="match status" value="1"/>
</dbReference>
<dbReference type="InterPro" id="IPR021395">
    <property type="entry name" value="DUF3035"/>
</dbReference>
<keyword evidence="3" id="KW-1185">Reference proteome</keyword>
<gene>
    <name evidence="2" type="ORF">RGQ15_03685</name>
</gene>
<reference evidence="3" key="1">
    <citation type="submission" date="2023-07" db="EMBL/GenBank/DDBJ databases">
        <title>Paracoccus sp. MBLB3053 whole genome sequence.</title>
        <authorList>
            <person name="Hwang C.Y."/>
            <person name="Cho E.-S."/>
            <person name="Seo M.-J."/>
        </authorList>
    </citation>
    <scope>NUCLEOTIDE SEQUENCE [LARGE SCALE GENOMIC DNA]</scope>
    <source>
        <strain evidence="3">MBLB3053</strain>
    </source>
</reference>
<proteinExistence type="predicted"/>
<dbReference type="PROSITE" id="PS51257">
    <property type="entry name" value="PROKAR_LIPOPROTEIN"/>
    <property type="match status" value="1"/>
</dbReference>
<name>A0ABU2HPK8_9RHOB</name>
<evidence type="ECO:0000313" key="3">
    <source>
        <dbReference type="Proteomes" id="UP001269144"/>
    </source>
</evidence>
<protein>
    <submittedName>
        <fullName evidence="2">DUF3035 domain-containing protein</fullName>
    </submittedName>
</protein>
<sequence length="186" mass="19846">MRAIAVTLTMLGLAACSTDPHLMNTSAGRSSPDEFAILPTKPLSMPPDLNVLPSPTPGGSNITDPTPESDAVAALGGNPAALSAQGIGSADAALVNQASRFGRDPAIRITTAREDLEWRSRHSRRLLEILARTDVYYRAYEPMTLDSWAEQERWRPTGVQLPAAPPLIQKGGLPPDAQEAADNLLK</sequence>